<name>A0AAJ0DJ36_9PEZI</name>
<dbReference type="Proteomes" id="UP001271007">
    <property type="component" value="Unassembled WGS sequence"/>
</dbReference>
<dbReference type="EMBL" id="JAWDJX010000010">
    <property type="protein sequence ID" value="KAK3055042.1"/>
    <property type="molecule type" value="Genomic_DNA"/>
</dbReference>
<keyword evidence="2" id="KW-1185">Reference proteome</keyword>
<sequence length="617" mass="69769">MAEDNHHNDFWQQELPYFTPPHTDNTAQLPVVHGSPSFLDLPPELQTSITAWIHRPADLVRVCLVSKQLWEIVAPQLYHSVHLNVDRWGSKQIESILRSGHRGHTYVRDLDIDSTHYNSESRALEVAKDALAVMPWHQLQSFRCPLETGIDNDLMVLLAANQRKLSFIGLGPLLPGASDSVMDCLRPWPPQISTIVIPWKLWGWQDINFYRELIWRCRKGLRALTVRAHDLPPAAGSKQESGDTKMLAHCLLANMNLPECIAPICLNSNLQDHGDGCYFREEKIEEPHLTLQLHDLNLQNQDLDGIDIPYLQGLKSREVDEADQAPKHAEDYLAATSGLHYLNLSYRPVVDNPKLFPIKCLEGHKETIRDLFIGIGGSDPATIAVPRLSDIEWLVTNCPRLRQLAIPLPQIRLDYALAGRWDEYGEIISQLALLADLKVFLILSWPIIHSWELPSSWDNTGHEALKGRYLRELHIVASSIARLFVRVRAEYNQPLSPATPVANLVEDAMSSSAVTAVAPNTARRRCDSLSTITFGNTESPHWVPHYTGAILLKLFTLPITFRIKRVMGPDGLRTKIHRIEAAQMEYEEPIAYVVDEDTDQGLSLEAYAWGVRNRESV</sequence>
<evidence type="ECO:0008006" key="3">
    <source>
        <dbReference type="Google" id="ProtNLM"/>
    </source>
</evidence>
<accession>A0AAJ0DJ36</accession>
<gene>
    <name evidence="1" type="ORF">LTR09_004202</name>
</gene>
<proteinExistence type="predicted"/>
<protein>
    <recommendedName>
        <fullName evidence="3">F-box domain-containing protein</fullName>
    </recommendedName>
</protein>
<organism evidence="1 2">
    <name type="scientific">Extremus antarcticus</name>
    <dbReference type="NCBI Taxonomy" id="702011"/>
    <lineage>
        <taxon>Eukaryota</taxon>
        <taxon>Fungi</taxon>
        <taxon>Dikarya</taxon>
        <taxon>Ascomycota</taxon>
        <taxon>Pezizomycotina</taxon>
        <taxon>Dothideomycetes</taxon>
        <taxon>Dothideomycetidae</taxon>
        <taxon>Mycosphaerellales</taxon>
        <taxon>Extremaceae</taxon>
        <taxon>Extremus</taxon>
    </lineage>
</organism>
<comment type="caution">
    <text evidence="1">The sequence shown here is derived from an EMBL/GenBank/DDBJ whole genome shotgun (WGS) entry which is preliminary data.</text>
</comment>
<reference evidence="1" key="1">
    <citation type="submission" date="2023-04" db="EMBL/GenBank/DDBJ databases">
        <title>Black Yeasts Isolated from many extreme environments.</title>
        <authorList>
            <person name="Coleine C."/>
            <person name="Stajich J.E."/>
            <person name="Selbmann L."/>
        </authorList>
    </citation>
    <scope>NUCLEOTIDE SEQUENCE</scope>
    <source>
        <strain evidence="1">CCFEE 5312</strain>
    </source>
</reference>
<evidence type="ECO:0000313" key="2">
    <source>
        <dbReference type="Proteomes" id="UP001271007"/>
    </source>
</evidence>
<dbReference type="AlphaFoldDB" id="A0AAJ0DJ36"/>
<evidence type="ECO:0000313" key="1">
    <source>
        <dbReference type="EMBL" id="KAK3055042.1"/>
    </source>
</evidence>